<evidence type="ECO:0000313" key="10">
    <source>
        <dbReference type="Proteomes" id="UP000597444"/>
    </source>
</evidence>
<dbReference type="InterPro" id="IPR000515">
    <property type="entry name" value="MetI-like"/>
</dbReference>
<evidence type="ECO:0000256" key="3">
    <source>
        <dbReference type="ARBA" id="ARBA00022475"/>
    </source>
</evidence>
<accession>A0A8J3N393</accession>
<comment type="caution">
    <text evidence="9">The sequence shown here is derived from an EMBL/GenBank/DDBJ whole genome shotgun (WGS) entry which is preliminary data.</text>
</comment>
<organism evidence="9 10">
    <name type="scientific">Reticulibacter mediterranei</name>
    <dbReference type="NCBI Taxonomy" id="2778369"/>
    <lineage>
        <taxon>Bacteria</taxon>
        <taxon>Bacillati</taxon>
        <taxon>Chloroflexota</taxon>
        <taxon>Ktedonobacteria</taxon>
        <taxon>Ktedonobacterales</taxon>
        <taxon>Reticulibacteraceae</taxon>
        <taxon>Reticulibacter</taxon>
    </lineage>
</organism>
<feature type="domain" description="ABC transmembrane type-1" evidence="8">
    <location>
        <begin position="72"/>
        <end position="262"/>
    </location>
</feature>
<evidence type="ECO:0000313" key="9">
    <source>
        <dbReference type="EMBL" id="GHO96894.1"/>
    </source>
</evidence>
<sequence>MAQQGTPIQRIITHVLLLIALVISIFPFYWMIVMATNTTSDIYRVPPQVIFGGNLLVNIGNVLKNIDFMKNFFNTLFVAVVVTVLVLFFCSLAGFTFAKFEFPWKKGLFTFLLGTMILPSSGSLVASFVIMANLNWIGTFLPLIVPSMVTAFGIFWMRQYAMNAIHNELIDAARIDGCGHFRLYWNIALPALRPALGFLGILTFITAWNDYLWPLIVLNDSNLYTLQVALSTLNGLYSTDYSMVMAGTLMATIPLIIIFFVGARQFIANLSAGAVKF</sequence>
<keyword evidence="6 7" id="KW-0472">Membrane</keyword>
<dbReference type="GO" id="GO:0055085">
    <property type="term" value="P:transmembrane transport"/>
    <property type="evidence" value="ECO:0007669"/>
    <property type="project" value="InterPro"/>
</dbReference>
<name>A0A8J3N393_9CHLR</name>
<dbReference type="CDD" id="cd06261">
    <property type="entry name" value="TM_PBP2"/>
    <property type="match status" value="1"/>
</dbReference>
<evidence type="ECO:0000256" key="5">
    <source>
        <dbReference type="ARBA" id="ARBA00022989"/>
    </source>
</evidence>
<dbReference type="EMBL" id="BNJK01000001">
    <property type="protein sequence ID" value="GHO96894.1"/>
    <property type="molecule type" value="Genomic_DNA"/>
</dbReference>
<dbReference type="Gene3D" id="1.10.3720.10">
    <property type="entry name" value="MetI-like"/>
    <property type="match status" value="1"/>
</dbReference>
<evidence type="ECO:0000259" key="8">
    <source>
        <dbReference type="PROSITE" id="PS50928"/>
    </source>
</evidence>
<keyword evidence="3" id="KW-1003">Cell membrane</keyword>
<feature type="transmembrane region" description="Helical" evidence="7">
    <location>
        <begin position="12"/>
        <end position="32"/>
    </location>
</feature>
<dbReference type="InterPro" id="IPR035906">
    <property type="entry name" value="MetI-like_sf"/>
</dbReference>
<proteinExistence type="inferred from homology"/>
<feature type="transmembrane region" description="Helical" evidence="7">
    <location>
        <begin position="241"/>
        <end position="261"/>
    </location>
</feature>
<comment type="subcellular location">
    <subcellularLocation>
        <location evidence="1 7">Cell membrane</location>
        <topology evidence="1 7">Multi-pass membrane protein</topology>
    </subcellularLocation>
</comment>
<dbReference type="Pfam" id="PF00528">
    <property type="entry name" value="BPD_transp_1"/>
    <property type="match status" value="1"/>
</dbReference>
<keyword evidence="2 7" id="KW-0813">Transport</keyword>
<evidence type="ECO:0000256" key="1">
    <source>
        <dbReference type="ARBA" id="ARBA00004651"/>
    </source>
</evidence>
<evidence type="ECO:0000256" key="6">
    <source>
        <dbReference type="ARBA" id="ARBA00023136"/>
    </source>
</evidence>
<dbReference type="SUPFAM" id="SSF161098">
    <property type="entry name" value="MetI-like"/>
    <property type="match status" value="1"/>
</dbReference>
<dbReference type="AlphaFoldDB" id="A0A8J3N393"/>
<keyword evidence="4 7" id="KW-0812">Transmembrane</keyword>
<dbReference type="PROSITE" id="PS50928">
    <property type="entry name" value="ABC_TM1"/>
    <property type="match status" value="1"/>
</dbReference>
<evidence type="ECO:0000256" key="4">
    <source>
        <dbReference type="ARBA" id="ARBA00022692"/>
    </source>
</evidence>
<feature type="transmembrane region" description="Helical" evidence="7">
    <location>
        <begin position="136"/>
        <end position="157"/>
    </location>
</feature>
<evidence type="ECO:0000256" key="7">
    <source>
        <dbReference type="RuleBase" id="RU363032"/>
    </source>
</evidence>
<protein>
    <submittedName>
        <fullName evidence="9">Sugar ABC transporter permease</fullName>
    </submittedName>
</protein>
<feature type="transmembrane region" description="Helical" evidence="7">
    <location>
        <begin position="72"/>
        <end position="95"/>
    </location>
</feature>
<evidence type="ECO:0000256" key="2">
    <source>
        <dbReference type="ARBA" id="ARBA00022448"/>
    </source>
</evidence>
<dbReference type="GO" id="GO:0005886">
    <property type="term" value="C:plasma membrane"/>
    <property type="evidence" value="ECO:0007669"/>
    <property type="project" value="UniProtKB-SubCell"/>
</dbReference>
<comment type="similarity">
    <text evidence="7">Belongs to the binding-protein-dependent transport system permease family.</text>
</comment>
<keyword evidence="5 7" id="KW-1133">Transmembrane helix</keyword>
<reference evidence="9" key="1">
    <citation type="submission" date="2020-10" db="EMBL/GenBank/DDBJ databases">
        <title>Taxonomic study of unclassified bacteria belonging to the class Ktedonobacteria.</title>
        <authorList>
            <person name="Yabe S."/>
            <person name="Wang C.M."/>
            <person name="Zheng Y."/>
            <person name="Sakai Y."/>
            <person name="Cavaletti L."/>
            <person name="Monciardini P."/>
            <person name="Donadio S."/>
        </authorList>
    </citation>
    <scope>NUCLEOTIDE SEQUENCE</scope>
    <source>
        <strain evidence="9">ID150040</strain>
    </source>
</reference>
<feature type="transmembrane region" description="Helical" evidence="7">
    <location>
        <begin position="183"/>
        <end position="208"/>
    </location>
</feature>
<keyword evidence="10" id="KW-1185">Reference proteome</keyword>
<gene>
    <name evidence="9" type="ORF">KSF_069420</name>
</gene>
<dbReference type="PANTHER" id="PTHR43744:SF12">
    <property type="entry name" value="ABC TRANSPORTER PERMEASE PROTEIN MG189-RELATED"/>
    <property type="match status" value="1"/>
</dbReference>
<dbReference type="RefSeq" id="WP_220207483.1">
    <property type="nucleotide sequence ID" value="NZ_BNJK01000001.1"/>
</dbReference>
<feature type="transmembrane region" description="Helical" evidence="7">
    <location>
        <begin position="107"/>
        <end position="130"/>
    </location>
</feature>
<dbReference type="Proteomes" id="UP000597444">
    <property type="component" value="Unassembled WGS sequence"/>
</dbReference>
<dbReference type="PANTHER" id="PTHR43744">
    <property type="entry name" value="ABC TRANSPORTER PERMEASE PROTEIN MG189-RELATED-RELATED"/>
    <property type="match status" value="1"/>
</dbReference>